<name>A0A3D8TSL9_9LIST</name>
<dbReference type="Pfam" id="PF14021">
    <property type="entry name" value="TNT"/>
    <property type="match status" value="1"/>
</dbReference>
<dbReference type="InterPro" id="IPR025331">
    <property type="entry name" value="TNT"/>
</dbReference>
<feature type="domain" description="TNT" evidence="1">
    <location>
        <begin position="107"/>
        <end position="161"/>
    </location>
</feature>
<comment type="caution">
    <text evidence="2">The sequence shown here is derived from an EMBL/GenBank/DDBJ whole genome shotgun (WGS) entry which is preliminary data.</text>
</comment>
<dbReference type="Proteomes" id="UP000257055">
    <property type="component" value="Unassembled WGS sequence"/>
</dbReference>
<evidence type="ECO:0000313" key="2">
    <source>
        <dbReference type="EMBL" id="RDX01509.1"/>
    </source>
</evidence>
<dbReference type="GO" id="GO:0050135">
    <property type="term" value="F:NADP+ nucleosidase activity"/>
    <property type="evidence" value="ECO:0007669"/>
    <property type="project" value="InterPro"/>
</dbReference>
<sequence length="231" mass="25455">MGAIPPSGTSQVSNATEKMKEVLQKYDLNLNGGGRQTDDIIKETSKAFEPEKVTLKNGETAYKSARGELVRSPDYLDEAGEIKWPPKGTDGFVCDSGGKPIKTDANLKAGQVIDRYGDPFGKFTSPVEEGKILEYDTRGLPYPESVKPYHQCEVTKDINLENVKEAFNSLNGSAKDELMDDMRDFNFTFEDIANPQKGKIAEVFGAGGGTQIQLGTVVDWYERLGLMKELK</sequence>
<dbReference type="AlphaFoldDB" id="A0A3D8TSL9"/>
<keyword evidence="3" id="KW-1185">Reference proteome</keyword>
<accession>A0A3D8TSL9</accession>
<evidence type="ECO:0000313" key="3">
    <source>
        <dbReference type="Proteomes" id="UP000257055"/>
    </source>
</evidence>
<protein>
    <recommendedName>
        <fullName evidence="1">TNT domain-containing protein</fullName>
    </recommendedName>
</protein>
<evidence type="ECO:0000259" key="1">
    <source>
        <dbReference type="Pfam" id="PF14021"/>
    </source>
</evidence>
<organism evidence="2 3">
    <name type="scientific">Listeria kieliensis</name>
    <dbReference type="NCBI Taxonomy" id="1621700"/>
    <lineage>
        <taxon>Bacteria</taxon>
        <taxon>Bacillati</taxon>
        <taxon>Bacillota</taxon>
        <taxon>Bacilli</taxon>
        <taxon>Bacillales</taxon>
        <taxon>Listeriaceae</taxon>
        <taxon>Listeria</taxon>
    </lineage>
</organism>
<gene>
    <name evidence="2" type="ORF">UR08_07495</name>
</gene>
<dbReference type="EMBL" id="LARY01000002">
    <property type="protein sequence ID" value="RDX01509.1"/>
    <property type="molecule type" value="Genomic_DNA"/>
</dbReference>
<proteinExistence type="predicted"/>
<reference evidence="3" key="1">
    <citation type="submission" date="2015-04" db="EMBL/GenBank/DDBJ databases">
        <authorList>
            <person name="Schardt J."/>
            <person name="Mueller-Herbst S."/>
            <person name="Scherer S."/>
            <person name="Huptas C."/>
        </authorList>
    </citation>
    <scope>NUCLEOTIDE SEQUENCE [LARGE SCALE GENOMIC DNA]</scope>
    <source>
        <strain evidence="3">Kiel-L1</strain>
    </source>
</reference>